<dbReference type="EMBL" id="FIZX01000002">
    <property type="protein sequence ID" value="CZF81992.1"/>
    <property type="molecule type" value="Genomic_DNA"/>
</dbReference>
<organism evidence="1 2">
    <name type="scientific">Grimontia celer</name>
    <dbReference type="NCBI Taxonomy" id="1796497"/>
    <lineage>
        <taxon>Bacteria</taxon>
        <taxon>Pseudomonadati</taxon>
        <taxon>Pseudomonadota</taxon>
        <taxon>Gammaproteobacteria</taxon>
        <taxon>Vibrionales</taxon>
        <taxon>Vibrionaceae</taxon>
        <taxon>Grimontia</taxon>
    </lineage>
</organism>
<dbReference type="Proteomes" id="UP000071641">
    <property type="component" value="Unassembled WGS sequence"/>
</dbReference>
<evidence type="ECO:0008006" key="3">
    <source>
        <dbReference type="Google" id="ProtNLM"/>
    </source>
</evidence>
<evidence type="ECO:0000313" key="2">
    <source>
        <dbReference type="Proteomes" id="UP000071641"/>
    </source>
</evidence>
<gene>
    <name evidence="1" type="ORF">GCE9029_02958</name>
</gene>
<proteinExistence type="predicted"/>
<accession>A0A128F5F4</accession>
<evidence type="ECO:0000313" key="1">
    <source>
        <dbReference type="EMBL" id="CZF81992.1"/>
    </source>
</evidence>
<dbReference type="RefSeq" id="WP_063856892.1">
    <property type="nucleotide sequence ID" value="NZ_FIZX01000002.1"/>
</dbReference>
<reference evidence="2" key="1">
    <citation type="submission" date="2016-02" db="EMBL/GenBank/DDBJ databases">
        <authorList>
            <person name="Rodrigo-Torres Lidia"/>
            <person name="Arahal R.David."/>
        </authorList>
    </citation>
    <scope>NUCLEOTIDE SEQUENCE [LARGE SCALE GENOMIC DNA]</scope>
    <source>
        <strain evidence="2">CECT 9029</strain>
    </source>
</reference>
<protein>
    <recommendedName>
        <fullName evidence="3">YtkA-like domain-containing protein</fullName>
    </recommendedName>
</protein>
<name>A0A128F5F4_9GAMM</name>
<keyword evidence="2" id="KW-1185">Reference proteome</keyword>
<sequence length="151" mass="16394">MNLTGTGRRRGVELMGLALVVAFGYFFADKTLFDEATPAMPSLTSNCTIGTTPCSFDNATVSMASATAAPLIPTEIRVEVSKSNIDHLMVELQGVEMNMGIYKLKLSSAGNNVFKGDLMLPICMEDEMTWRGVIKSPDNVLTLPINVRMAR</sequence>
<dbReference type="AlphaFoldDB" id="A0A128F5F4"/>
<dbReference type="STRING" id="1796497.GCE9029_02958"/>